<accession>A0ABT6R9B5</accession>
<comment type="caution">
    <text evidence="2">The sequence shown here is derived from an EMBL/GenBank/DDBJ whole genome shotgun (WGS) entry which is preliminary data.</text>
</comment>
<evidence type="ECO:0000256" key="1">
    <source>
        <dbReference type="SAM" id="Coils"/>
    </source>
</evidence>
<keyword evidence="1" id="KW-0175">Coiled coil</keyword>
<reference evidence="2 3" key="1">
    <citation type="submission" date="2023-05" db="EMBL/GenBank/DDBJ databases">
        <title>Genome sequence of Pinibacter sp. MAH-24.</title>
        <authorList>
            <person name="Huq M.A."/>
        </authorList>
    </citation>
    <scope>NUCLEOTIDE SEQUENCE [LARGE SCALE GENOMIC DNA]</scope>
    <source>
        <strain evidence="2 3">MAH-24</strain>
    </source>
</reference>
<protein>
    <submittedName>
        <fullName evidence="2">DUF3164 family protein</fullName>
    </submittedName>
</protein>
<dbReference type="RefSeq" id="WP_282333267.1">
    <property type="nucleotide sequence ID" value="NZ_JASBRG010000003.1"/>
</dbReference>
<dbReference type="EMBL" id="JASBRG010000003">
    <property type="protein sequence ID" value="MDI3319152.1"/>
    <property type="molecule type" value="Genomic_DNA"/>
</dbReference>
<sequence length="225" mass="25425">MSTVTLNQLTAEEKKQLLKELEAEHAQVSKRKQEERANYKKLASEAVNNIFPILKDVSESLADAKKFAYSELGTLITLKAELYNKSQEQFSHTFTNEDSSISITVGHRIVDGWDDTINTGIAKVNDFIARISENKTNDVKAIIDAMQRLLSKDAQGNLKASRVLELKKMADKFNDTELNDAIEIIEQAYKPKRTKRFVSCQFKNEDGQFVVLPLNIVDAEIATQK</sequence>
<dbReference type="Pfam" id="PF11363">
    <property type="entry name" value="DUF3164"/>
    <property type="match status" value="1"/>
</dbReference>
<proteinExistence type="predicted"/>
<keyword evidence="3" id="KW-1185">Reference proteome</keyword>
<dbReference type="InterPro" id="IPR021505">
    <property type="entry name" value="Phage_B3_Orf6"/>
</dbReference>
<name>A0ABT6R9B5_9BACT</name>
<evidence type="ECO:0000313" key="3">
    <source>
        <dbReference type="Proteomes" id="UP001226434"/>
    </source>
</evidence>
<feature type="coiled-coil region" evidence="1">
    <location>
        <begin position="11"/>
        <end position="45"/>
    </location>
</feature>
<evidence type="ECO:0000313" key="2">
    <source>
        <dbReference type="EMBL" id="MDI3319152.1"/>
    </source>
</evidence>
<gene>
    <name evidence="2" type="ORF">QJ048_05175</name>
</gene>
<dbReference type="Proteomes" id="UP001226434">
    <property type="component" value="Unassembled WGS sequence"/>
</dbReference>
<organism evidence="2 3">
    <name type="scientific">Pinibacter soli</name>
    <dbReference type="NCBI Taxonomy" id="3044211"/>
    <lineage>
        <taxon>Bacteria</taxon>
        <taxon>Pseudomonadati</taxon>
        <taxon>Bacteroidota</taxon>
        <taxon>Chitinophagia</taxon>
        <taxon>Chitinophagales</taxon>
        <taxon>Chitinophagaceae</taxon>
        <taxon>Pinibacter</taxon>
    </lineage>
</organism>